<feature type="transmembrane region" description="Helical" evidence="7">
    <location>
        <begin position="390"/>
        <end position="412"/>
    </location>
</feature>
<evidence type="ECO:0000256" key="7">
    <source>
        <dbReference type="SAM" id="Phobius"/>
    </source>
</evidence>
<feature type="transmembrane region" description="Helical" evidence="7">
    <location>
        <begin position="556"/>
        <end position="575"/>
    </location>
</feature>
<feature type="transmembrane region" description="Helical" evidence="7">
    <location>
        <begin position="328"/>
        <end position="347"/>
    </location>
</feature>
<name>A0ABD0K7F4_9CAEN</name>
<dbReference type="EMBL" id="JACVVK020000236">
    <property type="protein sequence ID" value="KAK7482921.1"/>
    <property type="molecule type" value="Genomic_DNA"/>
</dbReference>
<dbReference type="CDD" id="cd17335">
    <property type="entry name" value="MFS_MFSD6"/>
    <property type="match status" value="1"/>
</dbReference>
<feature type="transmembrane region" description="Helical" evidence="7">
    <location>
        <begin position="287"/>
        <end position="307"/>
    </location>
</feature>
<dbReference type="SUPFAM" id="SSF103473">
    <property type="entry name" value="MFS general substrate transporter"/>
    <property type="match status" value="1"/>
</dbReference>
<evidence type="ECO:0000256" key="6">
    <source>
        <dbReference type="SAM" id="MobiDB-lite"/>
    </source>
</evidence>
<dbReference type="GO" id="GO:0016020">
    <property type="term" value="C:membrane"/>
    <property type="evidence" value="ECO:0007669"/>
    <property type="project" value="UniProtKB-SubCell"/>
</dbReference>
<dbReference type="InterPro" id="IPR020846">
    <property type="entry name" value="MFS_dom"/>
</dbReference>
<feature type="domain" description="Major facilitator superfamily (MFS) profile" evidence="8">
    <location>
        <begin position="401"/>
        <end position="620"/>
    </location>
</feature>
<dbReference type="Proteomes" id="UP001519460">
    <property type="component" value="Unassembled WGS sequence"/>
</dbReference>
<dbReference type="Gene3D" id="1.20.1250.20">
    <property type="entry name" value="MFS general substrate transporter like domains"/>
    <property type="match status" value="3"/>
</dbReference>
<evidence type="ECO:0000256" key="4">
    <source>
        <dbReference type="ARBA" id="ARBA00022989"/>
    </source>
</evidence>
<keyword evidence="4 7" id="KW-1133">Transmembrane helix</keyword>
<gene>
    <name evidence="9" type="ORF">BaRGS_00025821</name>
</gene>
<comment type="similarity">
    <text evidence="2">Belongs to the major facilitator superfamily. MFSD6 family.</text>
</comment>
<dbReference type="InterPro" id="IPR036259">
    <property type="entry name" value="MFS_trans_sf"/>
</dbReference>
<feature type="transmembrane region" description="Helical" evidence="7">
    <location>
        <begin position="87"/>
        <end position="106"/>
    </location>
</feature>
<dbReference type="InterPro" id="IPR024989">
    <property type="entry name" value="MFS_assoc_dom"/>
</dbReference>
<dbReference type="PROSITE" id="PS50850">
    <property type="entry name" value="MFS"/>
    <property type="match status" value="1"/>
</dbReference>
<evidence type="ECO:0000256" key="2">
    <source>
        <dbReference type="ARBA" id="ARBA00005241"/>
    </source>
</evidence>
<dbReference type="Pfam" id="PF12832">
    <property type="entry name" value="MFS_1_like"/>
    <property type="match status" value="1"/>
</dbReference>
<dbReference type="PANTHER" id="PTHR16172:SF41">
    <property type="entry name" value="MAJOR FACILITATOR SUPERFAMILY DOMAIN-CONTAINING PROTEIN 6-LIKE"/>
    <property type="match status" value="1"/>
</dbReference>
<evidence type="ECO:0000256" key="3">
    <source>
        <dbReference type="ARBA" id="ARBA00022692"/>
    </source>
</evidence>
<sequence>MEDRPGEPSTPNTGPCHVNRRLLPVKGFNFSLQAAVGSLLPFVGIYMKSLGMTSNETGIIYGAMPFIGFFNRLAFGVVVDRWQKHKLVLIVCSVLTGICHLLILTIPAREHPALVVHTELACTKEGSLFRDCIPGSTVGTPDSPFSCSVSFAELAEAAASRDKNATKLACLAQCPLGSMVSEICFSNKTEEFVSHCNATVRNKDTLTFRLQNMSDIIEVGSMNAGTTTSSDLNSSCRDYSAKWMNFDGNVYQLMYCQKATTFACEISCENSPSELCQVHKKEYDSTFGWLFLIYLMGQLGFAPLFPIADATALDILGEQRRRFGKQRFWGSVGFALFSVTSTFAMYALTQQGGQIDFTASFIIFTTMCCCAAMAAFFMKTSTNITCQNMFRNFVAVLTYPQVLMFLVVVLYFGMMTGVIEGFLFWYLSNLGATPLVFGFSLVVSSGIEASMMFLSGRIMQKVGAVPCLYIALVALAVRMLGYSLLGNPWVALLVQALQGLTFGLMWPAACTYAAVIAPAGMSTTIQGLVGGVHFSIGMGVGGLLTGFLFARLGERATFRVYGAVAVVLLGMYASLNQFVFKQHTRSPQPRSTEKEFEVSNGADQTENNSFPLVPPPLEKE</sequence>
<reference evidence="9 10" key="1">
    <citation type="journal article" date="2023" name="Sci. Data">
        <title>Genome assembly of the Korean intertidal mud-creeper Batillaria attramentaria.</title>
        <authorList>
            <person name="Patra A.K."/>
            <person name="Ho P.T."/>
            <person name="Jun S."/>
            <person name="Lee S.J."/>
            <person name="Kim Y."/>
            <person name="Won Y.J."/>
        </authorList>
    </citation>
    <scope>NUCLEOTIDE SEQUENCE [LARGE SCALE GENOMIC DNA]</scope>
    <source>
        <strain evidence="9">Wonlab-2016</strain>
    </source>
</reference>
<feature type="region of interest" description="Disordered" evidence="6">
    <location>
        <begin position="584"/>
        <end position="620"/>
    </location>
</feature>
<evidence type="ECO:0000259" key="8">
    <source>
        <dbReference type="PROSITE" id="PS50850"/>
    </source>
</evidence>
<keyword evidence="3 7" id="KW-0812">Transmembrane</keyword>
<feature type="compositionally biased region" description="Polar residues" evidence="6">
    <location>
        <begin position="601"/>
        <end position="610"/>
    </location>
</feature>
<evidence type="ECO:0000256" key="5">
    <source>
        <dbReference type="ARBA" id="ARBA00023136"/>
    </source>
</evidence>
<feature type="transmembrane region" description="Helical" evidence="7">
    <location>
        <begin position="491"/>
        <end position="515"/>
    </location>
</feature>
<dbReference type="InterPro" id="IPR051717">
    <property type="entry name" value="MFS_MFSD6"/>
</dbReference>
<proteinExistence type="inferred from homology"/>
<feature type="transmembrane region" description="Helical" evidence="7">
    <location>
        <begin position="59"/>
        <end position="80"/>
    </location>
</feature>
<protein>
    <recommendedName>
        <fullName evidence="8">Major facilitator superfamily (MFS) profile domain-containing protein</fullName>
    </recommendedName>
</protein>
<evidence type="ECO:0000313" key="10">
    <source>
        <dbReference type="Proteomes" id="UP001519460"/>
    </source>
</evidence>
<dbReference type="AlphaFoldDB" id="A0ABD0K7F4"/>
<comment type="subcellular location">
    <subcellularLocation>
        <location evidence="1">Membrane</location>
        <topology evidence="1">Multi-pass membrane protein</topology>
    </subcellularLocation>
</comment>
<evidence type="ECO:0000313" key="9">
    <source>
        <dbReference type="EMBL" id="KAK7482921.1"/>
    </source>
</evidence>
<evidence type="ECO:0000256" key="1">
    <source>
        <dbReference type="ARBA" id="ARBA00004141"/>
    </source>
</evidence>
<feature type="transmembrane region" description="Helical" evidence="7">
    <location>
        <begin position="464"/>
        <end position="485"/>
    </location>
</feature>
<keyword evidence="5 7" id="KW-0472">Membrane</keyword>
<feature type="transmembrane region" description="Helical" evidence="7">
    <location>
        <begin position="27"/>
        <end position="47"/>
    </location>
</feature>
<organism evidence="9 10">
    <name type="scientific">Batillaria attramentaria</name>
    <dbReference type="NCBI Taxonomy" id="370345"/>
    <lineage>
        <taxon>Eukaryota</taxon>
        <taxon>Metazoa</taxon>
        <taxon>Spiralia</taxon>
        <taxon>Lophotrochozoa</taxon>
        <taxon>Mollusca</taxon>
        <taxon>Gastropoda</taxon>
        <taxon>Caenogastropoda</taxon>
        <taxon>Sorbeoconcha</taxon>
        <taxon>Cerithioidea</taxon>
        <taxon>Batillariidae</taxon>
        <taxon>Batillaria</taxon>
    </lineage>
</organism>
<dbReference type="PANTHER" id="PTHR16172">
    <property type="entry name" value="MAJOR FACILITATOR SUPERFAMILY DOMAIN-CONTAINING PROTEIN 6-LIKE"/>
    <property type="match status" value="1"/>
</dbReference>
<feature type="transmembrane region" description="Helical" evidence="7">
    <location>
        <begin position="527"/>
        <end position="550"/>
    </location>
</feature>
<keyword evidence="10" id="KW-1185">Reference proteome</keyword>
<feature type="transmembrane region" description="Helical" evidence="7">
    <location>
        <begin position="424"/>
        <end position="443"/>
    </location>
</feature>
<comment type="caution">
    <text evidence="9">The sequence shown here is derived from an EMBL/GenBank/DDBJ whole genome shotgun (WGS) entry which is preliminary data.</text>
</comment>
<feature type="transmembrane region" description="Helical" evidence="7">
    <location>
        <begin position="359"/>
        <end position="378"/>
    </location>
</feature>
<accession>A0ABD0K7F4</accession>